<reference evidence="2 3" key="1">
    <citation type="submission" date="2019-06" db="EMBL/GenBank/DDBJ databases">
        <title>Whole genome sequence for Rhodospirillaceae sp. R148.</title>
        <authorList>
            <person name="Wang G."/>
        </authorList>
    </citation>
    <scope>NUCLEOTIDE SEQUENCE [LARGE SCALE GENOMIC DNA]</scope>
    <source>
        <strain evidence="2 3">R148</strain>
    </source>
</reference>
<name>A0A545TU68_9PROT</name>
<feature type="chain" id="PRO_5022080973" description="Lipoprotein" evidence="1">
    <location>
        <begin position="22"/>
        <end position="102"/>
    </location>
</feature>
<comment type="caution">
    <text evidence="2">The sequence shown here is derived from an EMBL/GenBank/DDBJ whole genome shotgun (WGS) entry which is preliminary data.</text>
</comment>
<evidence type="ECO:0000256" key="1">
    <source>
        <dbReference type="SAM" id="SignalP"/>
    </source>
</evidence>
<dbReference type="EMBL" id="VHSH01000003">
    <property type="protein sequence ID" value="TQV80765.1"/>
    <property type="molecule type" value="Genomic_DNA"/>
</dbReference>
<dbReference type="Proteomes" id="UP000315252">
    <property type="component" value="Unassembled WGS sequence"/>
</dbReference>
<evidence type="ECO:0008006" key="4">
    <source>
        <dbReference type="Google" id="ProtNLM"/>
    </source>
</evidence>
<dbReference type="RefSeq" id="WP_142896479.1">
    <property type="nucleotide sequence ID" value="NZ_ML660054.1"/>
</dbReference>
<dbReference type="AlphaFoldDB" id="A0A545TU68"/>
<organism evidence="2 3">
    <name type="scientific">Denitrobaculum tricleocarpae</name>
    <dbReference type="NCBI Taxonomy" id="2591009"/>
    <lineage>
        <taxon>Bacteria</taxon>
        <taxon>Pseudomonadati</taxon>
        <taxon>Pseudomonadota</taxon>
        <taxon>Alphaproteobacteria</taxon>
        <taxon>Rhodospirillales</taxon>
        <taxon>Rhodospirillaceae</taxon>
        <taxon>Denitrobaculum</taxon>
    </lineage>
</organism>
<dbReference type="OrthoDB" id="8479501at2"/>
<dbReference type="PROSITE" id="PS51257">
    <property type="entry name" value="PROKAR_LIPOPROTEIN"/>
    <property type="match status" value="1"/>
</dbReference>
<keyword evidence="1" id="KW-0732">Signal</keyword>
<accession>A0A545TU68</accession>
<keyword evidence="3" id="KW-1185">Reference proteome</keyword>
<gene>
    <name evidence="2" type="ORF">FKG95_11480</name>
</gene>
<evidence type="ECO:0000313" key="3">
    <source>
        <dbReference type="Proteomes" id="UP000315252"/>
    </source>
</evidence>
<feature type="signal peptide" evidence="1">
    <location>
        <begin position="1"/>
        <end position="21"/>
    </location>
</feature>
<protein>
    <recommendedName>
        <fullName evidence="4">Lipoprotein</fullName>
    </recommendedName>
</protein>
<sequence>MHKSFLAAVSAAFLLAGCASTVPLQENLQIACRAYAASLTSLAGFRAAGRLSEEQVATVEQWRPTLNEACSGEVENTDDLIDLVEAGVISMIFIETEVRNES</sequence>
<evidence type="ECO:0000313" key="2">
    <source>
        <dbReference type="EMBL" id="TQV80765.1"/>
    </source>
</evidence>
<proteinExistence type="predicted"/>